<organism evidence="1">
    <name type="scientific">Ananas comosus var. bracteatus</name>
    <name type="common">red pineapple</name>
    <dbReference type="NCBI Taxonomy" id="296719"/>
    <lineage>
        <taxon>Eukaryota</taxon>
        <taxon>Viridiplantae</taxon>
        <taxon>Streptophyta</taxon>
        <taxon>Embryophyta</taxon>
        <taxon>Tracheophyta</taxon>
        <taxon>Spermatophyta</taxon>
        <taxon>Magnoliopsida</taxon>
        <taxon>Liliopsida</taxon>
        <taxon>Poales</taxon>
        <taxon>Bromeliaceae</taxon>
        <taxon>Bromelioideae</taxon>
        <taxon>Ananas</taxon>
    </lineage>
</organism>
<gene>
    <name evidence="1" type="ORF">CB5_LOCUS19158</name>
</gene>
<name>A0A6V7PZ44_ANACO</name>
<dbReference type="AlphaFoldDB" id="A0A6V7PZ44"/>
<reference evidence="1" key="1">
    <citation type="submission" date="2020-07" db="EMBL/GenBank/DDBJ databases">
        <authorList>
            <person name="Lin J."/>
        </authorList>
    </citation>
    <scope>NUCLEOTIDE SEQUENCE</scope>
</reference>
<evidence type="ECO:0000313" key="1">
    <source>
        <dbReference type="EMBL" id="CAD1835947.1"/>
    </source>
</evidence>
<protein>
    <submittedName>
        <fullName evidence="1">Uncharacterized protein</fullName>
    </submittedName>
</protein>
<proteinExistence type="predicted"/>
<accession>A0A6V7PZ44</accession>
<sequence length="148" mass="17388">MLEKNKSLLLVTEARLRNYKVRRLSILGSLVIGAGRESSHSSGQKVGPGQCNAEFPVHYFYAWRNQYFPKLYMKLPLPDLGKLKDYVPEMLAIENIEAGKFDAKMARFFIRHPMSFTWRCYKKGLCYNEHQREELANQDRQLKKERTN</sequence>
<dbReference type="EMBL" id="LR862153">
    <property type="protein sequence ID" value="CAD1835947.1"/>
    <property type="molecule type" value="Genomic_DNA"/>
</dbReference>